<dbReference type="InterPro" id="IPR008794">
    <property type="entry name" value="Pro_racemase_fam"/>
</dbReference>
<comment type="caution">
    <text evidence="4">The sequence shown here is derived from an EMBL/GenBank/DDBJ whole genome shotgun (WGS) entry which is preliminary data.</text>
</comment>
<dbReference type="AlphaFoldDB" id="A0AAD7B9D0"/>
<name>A0AAD7B9D0_9AGAR</name>
<dbReference type="SFLD" id="SFLDS00028">
    <property type="entry name" value="Proline_Racemase"/>
    <property type="match status" value="1"/>
</dbReference>
<proteinExistence type="inferred from homology"/>
<evidence type="ECO:0000256" key="2">
    <source>
        <dbReference type="ARBA" id="ARBA00007529"/>
    </source>
</evidence>
<dbReference type="Proteomes" id="UP001221142">
    <property type="component" value="Unassembled WGS sequence"/>
</dbReference>
<comment type="catalytic activity">
    <reaction evidence="1">
        <text>trans-3-hydroxy-L-proline = 1-pyrroline-2-carboxylate + H2O</text>
        <dbReference type="Rhea" id="RHEA:10320"/>
        <dbReference type="ChEBI" id="CHEBI:15377"/>
        <dbReference type="ChEBI" id="CHEBI:39785"/>
        <dbReference type="ChEBI" id="CHEBI:57938"/>
        <dbReference type="EC" id="4.2.1.77"/>
    </reaction>
</comment>
<reference evidence="4" key="1">
    <citation type="submission" date="2023-03" db="EMBL/GenBank/DDBJ databases">
        <title>Massive genome expansion in bonnet fungi (Mycena s.s.) driven by repeated elements and novel gene families across ecological guilds.</title>
        <authorList>
            <consortium name="Lawrence Berkeley National Laboratory"/>
            <person name="Harder C.B."/>
            <person name="Miyauchi S."/>
            <person name="Viragh M."/>
            <person name="Kuo A."/>
            <person name="Thoen E."/>
            <person name="Andreopoulos B."/>
            <person name="Lu D."/>
            <person name="Skrede I."/>
            <person name="Drula E."/>
            <person name="Henrissat B."/>
            <person name="Morin E."/>
            <person name="Kohler A."/>
            <person name="Barry K."/>
            <person name="LaButti K."/>
            <person name="Morin E."/>
            <person name="Salamov A."/>
            <person name="Lipzen A."/>
            <person name="Mereny Z."/>
            <person name="Hegedus B."/>
            <person name="Baldrian P."/>
            <person name="Stursova M."/>
            <person name="Weitz H."/>
            <person name="Taylor A."/>
            <person name="Grigoriev I.V."/>
            <person name="Nagy L.G."/>
            <person name="Martin F."/>
            <person name="Kauserud H."/>
        </authorList>
    </citation>
    <scope>NUCLEOTIDE SEQUENCE</scope>
    <source>
        <strain evidence="4">9284</strain>
    </source>
</reference>
<dbReference type="GO" id="GO:0050346">
    <property type="term" value="F:trans-L-3-hydroxyproline dehydratase activity"/>
    <property type="evidence" value="ECO:0007669"/>
    <property type="project" value="UniProtKB-EC"/>
</dbReference>
<dbReference type="PANTHER" id="PTHR33442:SF1">
    <property type="entry name" value="TRANS-3-HYDROXY-L-PROLINE DEHYDRATASE"/>
    <property type="match status" value="1"/>
</dbReference>
<comment type="similarity">
    <text evidence="2">Belongs to the proline racemase family.</text>
</comment>
<dbReference type="EMBL" id="JARKIF010000027">
    <property type="protein sequence ID" value="KAJ7614076.1"/>
    <property type="molecule type" value="Genomic_DNA"/>
</dbReference>
<dbReference type="Gene3D" id="3.10.310.10">
    <property type="entry name" value="Diaminopimelate Epimerase, Chain A, domain 1"/>
    <property type="match status" value="2"/>
</dbReference>
<evidence type="ECO:0000256" key="3">
    <source>
        <dbReference type="ARBA" id="ARBA00013105"/>
    </source>
</evidence>
<evidence type="ECO:0000313" key="5">
    <source>
        <dbReference type="Proteomes" id="UP001221142"/>
    </source>
</evidence>
<dbReference type="EC" id="4.2.1.77" evidence="3"/>
<dbReference type="PANTHER" id="PTHR33442">
    <property type="entry name" value="TRANS-3-HYDROXY-L-PROLINE DEHYDRATASE"/>
    <property type="match status" value="1"/>
</dbReference>
<protein>
    <recommendedName>
        <fullName evidence="3">trans-L-3-hydroxyproline dehydratase</fullName>
        <ecNumber evidence="3">4.2.1.77</ecNumber>
    </recommendedName>
</protein>
<gene>
    <name evidence="4" type="ORF">FB45DRAFT_261476</name>
</gene>
<dbReference type="SUPFAM" id="SSF54506">
    <property type="entry name" value="Diaminopimelate epimerase-like"/>
    <property type="match status" value="1"/>
</dbReference>
<accession>A0AAD7B9D0</accession>
<evidence type="ECO:0000313" key="4">
    <source>
        <dbReference type="EMBL" id="KAJ7614076.1"/>
    </source>
</evidence>
<dbReference type="Pfam" id="PF05544">
    <property type="entry name" value="Pro_racemase"/>
    <property type="match status" value="1"/>
</dbReference>
<organism evidence="4 5">
    <name type="scientific">Roridomyces roridus</name>
    <dbReference type="NCBI Taxonomy" id="1738132"/>
    <lineage>
        <taxon>Eukaryota</taxon>
        <taxon>Fungi</taxon>
        <taxon>Dikarya</taxon>
        <taxon>Basidiomycota</taxon>
        <taxon>Agaricomycotina</taxon>
        <taxon>Agaricomycetes</taxon>
        <taxon>Agaricomycetidae</taxon>
        <taxon>Agaricales</taxon>
        <taxon>Marasmiineae</taxon>
        <taxon>Mycenaceae</taxon>
        <taxon>Roridomyces</taxon>
    </lineage>
</organism>
<sequence length="367" mass="39822">MTRSRIISPLTADANRPEWVPELEGGTLLEKRRCARDKWDDIRMRLMREPRGHAEMYGAILVQETELTRSGEADIGVLFCHNEGYSPMCGHASIALGRLLVDTHDLSIFPRRNGLVKDLSTGLVTLRLHAPCGIVQLSVPVKPDGHSDPTRPVSFIGVPSFPTERNLVVEIPADKVWPSLKAAGRSAVTLDIVYAGAFYALVSASELGFPAGLRGATTLTELNHATAALKALLSSRTELFVHPTEADLNFLLGIIVREVTAQQRETGICFFAEQQIDRSPCGSGVMARMALGMAQGRLRLGETCEYDSVVSILHGEPGHGFRGTAVEEREEGVIVKVEGRAFYTGASSFVVEEHNALPNGFVVGLPA</sequence>
<evidence type="ECO:0000256" key="1">
    <source>
        <dbReference type="ARBA" id="ARBA00001148"/>
    </source>
</evidence>
<keyword evidence="5" id="KW-1185">Reference proteome</keyword>